<evidence type="ECO:0000313" key="1">
    <source>
        <dbReference type="EMBL" id="WOL17402.1"/>
    </source>
</evidence>
<gene>
    <name evidence="1" type="ORF">Cni_G26194</name>
</gene>
<dbReference type="EMBL" id="CP136897">
    <property type="protein sequence ID" value="WOL17402.1"/>
    <property type="molecule type" value="Genomic_DNA"/>
</dbReference>
<keyword evidence="2" id="KW-1185">Reference proteome</keyword>
<sequence>MSNSGSGNINNGDEDDDQKLLWKYITKGDKTSGGGGNVRWQCNFCHERKQGTYTRVRAHLLKLPNKGIESCKKVKQSDISEMKKLEEEAKQRALSFAPKRVPLPPNTSGLQNVDSKKRKMSIDSNLISKAFNLKARDQLHAEIARMFYTAGLPFNLARNPYYVSSYVFAANNAISGYLPLGYNMLRTTLLQ</sequence>
<dbReference type="Proteomes" id="UP001327560">
    <property type="component" value="Chromosome 8"/>
</dbReference>
<evidence type="ECO:0008006" key="3">
    <source>
        <dbReference type="Google" id="ProtNLM"/>
    </source>
</evidence>
<reference evidence="1 2" key="1">
    <citation type="submission" date="2023-10" db="EMBL/GenBank/DDBJ databases">
        <title>Chromosome-scale genome assembly provides insights into flower coloration mechanisms of Canna indica.</title>
        <authorList>
            <person name="Li C."/>
        </authorList>
    </citation>
    <scope>NUCLEOTIDE SEQUENCE [LARGE SCALE GENOMIC DNA]</scope>
    <source>
        <tissue evidence="1">Flower</tissue>
    </source>
</reference>
<evidence type="ECO:0000313" key="2">
    <source>
        <dbReference type="Proteomes" id="UP001327560"/>
    </source>
</evidence>
<name>A0AAQ3L5M6_9LILI</name>
<proteinExistence type="predicted"/>
<accession>A0AAQ3L5M6</accession>
<dbReference type="AlphaFoldDB" id="A0AAQ3L5M6"/>
<protein>
    <recommendedName>
        <fullName evidence="3">BED-type domain-containing protein</fullName>
    </recommendedName>
</protein>
<organism evidence="1 2">
    <name type="scientific">Canna indica</name>
    <name type="common">Indian-shot</name>
    <dbReference type="NCBI Taxonomy" id="4628"/>
    <lineage>
        <taxon>Eukaryota</taxon>
        <taxon>Viridiplantae</taxon>
        <taxon>Streptophyta</taxon>
        <taxon>Embryophyta</taxon>
        <taxon>Tracheophyta</taxon>
        <taxon>Spermatophyta</taxon>
        <taxon>Magnoliopsida</taxon>
        <taxon>Liliopsida</taxon>
        <taxon>Zingiberales</taxon>
        <taxon>Cannaceae</taxon>
        <taxon>Canna</taxon>
    </lineage>
</organism>